<name>A0AAN8A880_9SACH</name>
<dbReference type="PANTHER" id="PTHR11134">
    <property type="entry name" value="ADAPTOR COMPLEX SUBUNIT BETA FAMILY MEMBER"/>
    <property type="match status" value="1"/>
</dbReference>
<evidence type="ECO:0000259" key="7">
    <source>
        <dbReference type="Pfam" id="PF01602"/>
    </source>
</evidence>
<proteinExistence type="inferred from homology"/>
<comment type="caution">
    <text evidence="8">The sequence shown here is derived from an EMBL/GenBank/DDBJ whole genome shotgun (WGS) entry which is preliminary data.</text>
</comment>
<feature type="region of interest" description="Disordered" evidence="6">
    <location>
        <begin position="751"/>
        <end position="804"/>
    </location>
</feature>
<dbReference type="AlphaFoldDB" id="A0AAN8A880"/>
<dbReference type="Proteomes" id="UP001306508">
    <property type="component" value="Unassembled WGS sequence"/>
</dbReference>
<keyword evidence="5" id="KW-0472">Membrane</keyword>
<dbReference type="InterPro" id="IPR002553">
    <property type="entry name" value="Clathrin/coatomer_adapt-like_N"/>
</dbReference>
<dbReference type="InterPro" id="IPR011989">
    <property type="entry name" value="ARM-like"/>
</dbReference>
<keyword evidence="9" id="KW-1185">Reference proteome</keyword>
<evidence type="ECO:0000256" key="4">
    <source>
        <dbReference type="ARBA" id="ARBA00022927"/>
    </source>
</evidence>
<dbReference type="GO" id="GO:0030117">
    <property type="term" value="C:membrane coat"/>
    <property type="evidence" value="ECO:0007669"/>
    <property type="project" value="InterPro"/>
</dbReference>
<evidence type="ECO:0000256" key="3">
    <source>
        <dbReference type="ARBA" id="ARBA00022448"/>
    </source>
</evidence>
<dbReference type="GO" id="GO:0006886">
    <property type="term" value="P:intracellular protein transport"/>
    <property type="evidence" value="ECO:0007669"/>
    <property type="project" value="InterPro"/>
</dbReference>
<feature type="compositionally biased region" description="Acidic residues" evidence="6">
    <location>
        <begin position="764"/>
        <end position="804"/>
    </location>
</feature>
<evidence type="ECO:0000256" key="2">
    <source>
        <dbReference type="ARBA" id="ARBA00006613"/>
    </source>
</evidence>
<dbReference type="InterPro" id="IPR016024">
    <property type="entry name" value="ARM-type_fold"/>
</dbReference>
<sequence>MVDSLSHLASALESAKSITKEAAAIVSSKLGESSYTQYSQGLSSDQLSTFLNSRNNREVKDAMKRIISVIASGETSLDVEYFFADVLKNVTSSDLKVKRLVYIYLLRYAERNPELALLSVNSIQKLLNNSDPELRCFAIKALTDIKIQSLTPIIMLSLTKAVSDPSPLVRAEVAYGLLKLYRWQTSTNNDIEDYSGTIEILLTDLLADSESRVISAAIILFQNAFASRLELLHGHFRYYCKILRHLDEWSHPSLIQLLTRYCKKFVLSPVIFDPSTNTNQSLSRELASLAVIQDIEMDADLSLFLQSLLPLRYSPNPLVIISCCNAFYQLSTISKLKESQFLEALYRAYVVTETEGIKTTILQSILLFSHIDKTIFEKHIYNFFLLPDDKGQVASYKLEIISELVNKHNVKRVLHELKYYILHSFVESIVVTSVDMLISLAQISLELENHILKWLIRVMESTTLLPNILDHFIIVIRKLIIVNPLKHMKILLKLADLLETHPDLADNARAGLIWLFGEMTTVEFRICPDILRKLVPTFSNEEVESRNAILLFAAKLLSCEIDRQIQLESSFNSNESLIAKMYDEIIYLAKFDDDYDIRDRARFIASLFDSGKYEIATLLFQTPKLIADFNIVKNDPNMGECGYLIESSVREYFDYIPWNEDLKVEEGVDIREPLPLKEYNRFEKSISSASFISKDNMSRSVNSNSITVGDGVDMNNQFTSGNGGNMRIGSITPKYKLQSLDEFFSDIPEQVNTRKSKSKRTVIIEEDSSSEEETTSEDEGDNNEVDDTTSETSSDDTDSSDNVM</sequence>
<evidence type="ECO:0000313" key="8">
    <source>
        <dbReference type="EMBL" id="KAK5779070.1"/>
    </source>
</evidence>
<feature type="domain" description="Clathrin/coatomer adaptor adaptin-like N-terminal" evidence="7">
    <location>
        <begin position="42"/>
        <end position="611"/>
    </location>
</feature>
<evidence type="ECO:0000313" key="9">
    <source>
        <dbReference type="Proteomes" id="UP001306508"/>
    </source>
</evidence>
<organism evidence="8 9">
    <name type="scientific">Arxiozyma heterogenica</name>
    <dbReference type="NCBI Taxonomy" id="278026"/>
    <lineage>
        <taxon>Eukaryota</taxon>
        <taxon>Fungi</taxon>
        <taxon>Dikarya</taxon>
        <taxon>Ascomycota</taxon>
        <taxon>Saccharomycotina</taxon>
        <taxon>Saccharomycetes</taxon>
        <taxon>Saccharomycetales</taxon>
        <taxon>Saccharomycetaceae</taxon>
        <taxon>Arxiozyma</taxon>
    </lineage>
</organism>
<dbReference type="GO" id="GO:0012505">
    <property type="term" value="C:endomembrane system"/>
    <property type="evidence" value="ECO:0007669"/>
    <property type="project" value="UniProtKB-SubCell"/>
</dbReference>
<dbReference type="GO" id="GO:0016192">
    <property type="term" value="P:vesicle-mediated transport"/>
    <property type="evidence" value="ECO:0007669"/>
    <property type="project" value="InterPro"/>
</dbReference>
<dbReference type="Gene3D" id="1.25.10.10">
    <property type="entry name" value="Leucine-rich Repeat Variant"/>
    <property type="match status" value="1"/>
</dbReference>
<accession>A0AAN8A880</accession>
<evidence type="ECO:0000256" key="5">
    <source>
        <dbReference type="ARBA" id="ARBA00023136"/>
    </source>
</evidence>
<keyword evidence="4" id="KW-0653">Protein transport</keyword>
<keyword evidence="3" id="KW-0813">Transport</keyword>
<evidence type="ECO:0000256" key="1">
    <source>
        <dbReference type="ARBA" id="ARBA00004308"/>
    </source>
</evidence>
<dbReference type="Pfam" id="PF01602">
    <property type="entry name" value="Adaptin_N"/>
    <property type="match status" value="1"/>
</dbReference>
<comment type="similarity">
    <text evidence="2">Belongs to the adaptor complexes large subunit family.</text>
</comment>
<protein>
    <recommendedName>
        <fullName evidence="7">Clathrin/coatomer adaptor adaptin-like N-terminal domain-containing protein</fullName>
    </recommendedName>
</protein>
<reference evidence="9" key="1">
    <citation type="submission" date="2023-07" db="EMBL/GenBank/DDBJ databases">
        <title>A draft genome of Kazachstania heterogenica Y-27499.</title>
        <authorList>
            <person name="Donic C."/>
            <person name="Kralova J.S."/>
            <person name="Fidel L."/>
            <person name="Ben-Dor S."/>
            <person name="Jung S."/>
        </authorList>
    </citation>
    <scope>NUCLEOTIDE SEQUENCE [LARGE SCALE GENOMIC DNA]</scope>
    <source>
        <strain evidence="9">Y27499</strain>
    </source>
</reference>
<dbReference type="InterPro" id="IPR026739">
    <property type="entry name" value="AP_beta"/>
</dbReference>
<evidence type="ECO:0000256" key="6">
    <source>
        <dbReference type="SAM" id="MobiDB-lite"/>
    </source>
</evidence>
<comment type="subcellular location">
    <subcellularLocation>
        <location evidence="1">Endomembrane system</location>
    </subcellularLocation>
</comment>
<dbReference type="SUPFAM" id="SSF48371">
    <property type="entry name" value="ARM repeat"/>
    <property type="match status" value="1"/>
</dbReference>
<gene>
    <name evidence="8" type="ORF">RI543_002954</name>
</gene>
<dbReference type="EMBL" id="JAWIZZ010000047">
    <property type="protein sequence ID" value="KAK5779070.1"/>
    <property type="molecule type" value="Genomic_DNA"/>
</dbReference>